<keyword evidence="1" id="KW-0812">Transmembrane</keyword>
<protein>
    <recommendedName>
        <fullName evidence="4">Glycosyltransferase RgtA/B/C/D-like domain-containing protein</fullName>
    </recommendedName>
</protein>
<feature type="transmembrane region" description="Helical" evidence="1">
    <location>
        <begin position="344"/>
        <end position="364"/>
    </location>
</feature>
<dbReference type="Proteomes" id="UP000236728">
    <property type="component" value="Unassembled WGS sequence"/>
</dbReference>
<feature type="transmembrane region" description="Helical" evidence="1">
    <location>
        <begin position="86"/>
        <end position="119"/>
    </location>
</feature>
<keyword evidence="1" id="KW-1133">Transmembrane helix</keyword>
<evidence type="ECO:0000256" key="1">
    <source>
        <dbReference type="SAM" id="Phobius"/>
    </source>
</evidence>
<keyword evidence="3" id="KW-1185">Reference proteome</keyword>
<evidence type="ECO:0000313" key="3">
    <source>
        <dbReference type="Proteomes" id="UP000236728"/>
    </source>
</evidence>
<reference evidence="2 3" key="1">
    <citation type="submission" date="2016-10" db="EMBL/GenBank/DDBJ databases">
        <authorList>
            <person name="de Groot N.N."/>
        </authorList>
    </citation>
    <scope>NUCLEOTIDE SEQUENCE [LARGE SCALE GENOMIC DNA]</scope>
    <source>
        <strain evidence="2 3">DSM 22489</strain>
    </source>
</reference>
<accession>A0A1H5T054</accession>
<feature type="transmembrane region" description="Helical" evidence="1">
    <location>
        <begin position="224"/>
        <end position="242"/>
    </location>
</feature>
<gene>
    <name evidence="2" type="ORF">SAMN05421819_0423</name>
</gene>
<feature type="transmembrane region" description="Helical" evidence="1">
    <location>
        <begin position="196"/>
        <end position="212"/>
    </location>
</feature>
<sequence length="489" mass="53384">MENAETKSTAASPRATAGMQAFLLAIVLAAPALRCLQHPYVTDNDIWWHLATGDWIRAHHAVPHVEIFSRGIAGSPWHAYSWLFELLVSFLFSALGLRGMVLLTAGLTVAIAAALFLMIHRIQPDFSVAAVLTFVAGFSMIHMETPRPWLFSILALVLEVDLLLRSRRDGKAARLLWLPVIFAVWANVHIQFLDGLVVLFLACVESIAGLRVESLRTKLRPAVLIPFSVATLLATLVNPYGWRLYQDAFALSTQSGVMSKIGELQAIPFRDAIDFSALGLLLVATVVLTSQGKLISLEAAWLGFAALVAFRSQRDVWVLAIMASVAIASVRFERKKETAPLPGWGGVVALGMAVLAMVAGFGLFDVSNAKLGQLQAKELPVHAVEFVEQSHLAGPLYNDFGWGGYLLWSLRQPVAIDGRAALYGDQRIDRSVSTWEGRPNWASDPQLQSAGMVVGPVNSPLTQLLRTDGRFRLGYEDKLAVVFVAVSKP</sequence>
<evidence type="ECO:0000313" key="2">
    <source>
        <dbReference type="EMBL" id="SEF56176.1"/>
    </source>
</evidence>
<feature type="transmembrane region" description="Helical" evidence="1">
    <location>
        <begin position="316"/>
        <end position="332"/>
    </location>
</feature>
<proteinExistence type="predicted"/>
<evidence type="ECO:0008006" key="4">
    <source>
        <dbReference type="Google" id="ProtNLM"/>
    </source>
</evidence>
<name>A0A1H5T054_9BACT</name>
<feature type="transmembrane region" description="Helical" evidence="1">
    <location>
        <begin position="126"/>
        <end position="143"/>
    </location>
</feature>
<keyword evidence="1" id="KW-0472">Membrane</keyword>
<feature type="transmembrane region" description="Helical" evidence="1">
    <location>
        <begin position="21"/>
        <end position="40"/>
    </location>
</feature>
<dbReference type="AlphaFoldDB" id="A0A1H5T054"/>
<organism evidence="2 3">
    <name type="scientific">Bryocella elongata</name>
    <dbReference type="NCBI Taxonomy" id="863522"/>
    <lineage>
        <taxon>Bacteria</taxon>
        <taxon>Pseudomonadati</taxon>
        <taxon>Acidobacteriota</taxon>
        <taxon>Terriglobia</taxon>
        <taxon>Terriglobales</taxon>
        <taxon>Acidobacteriaceae</taxon>
        <taxon>Bryocella</taxon>
    </lineage>
</organism>
<dbReference type="EMBL" id="FNVA01000001">
    <property type="protein sequence ID" value="SEF56176.1"/>
    <property type="molecule type" value="Genomic_DNA"/>
</dbReference>